<organism evidence="1 2">
    <name type="scientific">Parasponia andersonii</name>
    <name type="common">Sponia andersonii</name>
    <dbReference type="NCBI Taxonomy" id="3476"/>
    <lineage>
        <taxon>Eukaryota</taxon>
        <taxon>Viridiplantae</taxon>
        <taxon>Streptophyta</taxon>
        <taxon>Embryophyta</taxon>
        <taxon>Tracheophyta</taxon>
        <taxon>Spermatophyta</taxon>
        <taxon>Magnoliopsida</taxon>
        <taxon>eudicotyledons</taxon>
        <taxon>Gunneridae</taxon>
        <taxon>Pentapetalae</taxon>
        <taxon>rosids</taxon>
        <taxon>fabids</taxon>
        <taxon>Rosales</taxon>
        <taxon>Cannabaceae</taxon>
        <taxon>Parasponia</taxon>
    </lineage>
</organism>
<gene>
    <name evidence="1" type="ORF">PanWU01x14_113290</name>
</gene>
<reference evidence="2" key="1">
    <citation type="submission" date="2016-06" db="EMBL/GenBank/DDBJ databases">
        <title>Parallel loss of symbiosis genes in relatives of nitrogen-fixing non-legume Parasponia.</title>
        <authorList>
            <person name="Van Velzen R."/>
            <person name="Holmer R."/>
            <person name="Bu F."/>
            <person name="Rutten L."/>
            <person name="Van Zeijl A."/>
            <person name="Liu W."/>
            <person name="Santuari L."/>
            <person name="Cao Q."/>
            <person name="Sharma T."/>
            <person name="Shen D."/>
            <person name="Roswanjaya Y."/>
            <person name="Wardhani T."/>
            <person name="Kalhor M.S."/>
            <person name="Jansen J."/>
            <person name="Van den Hoogen J."/>
            <person name="Gungor B."/>
            <person name="Hartog M."/>
            <person name="Hontelez J."/>
            <person name="Verver J."/>
            <person name="Yang W.-C."/>
            <person name="Schijlen E."/>
            <person name="Repin R."/>
            <person name="Schilthuizen M."/>
            <person name="Schranz E."/>
            <person name="Heidstra R."/>
            <person name="Miyata K."/>
            <person name="Fedorova E."/>
            <person name="Kohlen W."/>
            <person name="Bisseling T."/>
            <person name="Smit S."/>
            <person name="Geurts R."/>
        </authorList>
    </citation>
    <scope>NUCLEOTIDE SEQUENCE [LARGE SCALE GENOMIC DNA]</scope>
    <source>
        <strain evidence="2">cv. WU1-14</strain>
    </source>
</reference>
<sequence>ARRVGHFDILHTLRFRRLLKPVLDWLKFCLQKQMLSYFIPKATLSIKYIGRFVLTIRKSVSPFEHSVERQILGVNQGSIECPIKYEEHF</sequence>
<dbReference type="Proteomes" id="UP000237105">
    <property type="component" value="Unassembled WGS sequence"/>
</dbReference>
<protein>
    <submittedName>
        <fullName evidence="1">Uncharacterized protein</fullName>
    </submittedName>
</protein>
<dbReference type="EMBL" id="JXTB01000084">
    <property type="protein sequence ID" value="PON65840.1"/>
    <property type="molecule type" value="Genomic_DNA"/>
</dbReference>
<feature type="non-terminal residue" evidence="1">
    <location>
        <position position="1"/>
    </location>
</feature>
<comment type="caution">
    <text evidence="1">The sequence shown here is derived from an EMBL/GenBank/DDBJ whole genome shotgun (WGS) entry which is preliminary data.</text>
</comment>
<proteinExistence type="predicted"/>
<dbReference type="AlphaFoldDB" id="A0A2P5CXR3"/>
<evidence type="ECO:0000313" key="2">
    <source>
        <dbReference type="Proteomes" id="UP000237105"/>
    </source>
</evidence>
<name>A0A2P5CXR3_PARAD</name>
<accession>A0A2P5CXR3</accession>
<keyword evidence="2" id="KW-1185">Reference proteome</keyword>
<evidence type="ECO:0000313" key="1">
    <source>
        <dbReference type="EMBL" id="PON65840.1"/>
    </source>
</evidence>